<evidence type="ECO:0000256" key="3">
    <source>
        <dbReference type="SAM" id="MobiDB-lite"/>
    </source>
</evidence>
<comment type="caution">
    <text evidence="5">The sequence shown here is derived from an EMBL/GenBank/DDBJ whole genome shotgun (WGS) entry which is preliminary data.</text>
</comment>
<feature type="region of interest" description="Disordered" evidence="3">
    <location>
        <begin position="386"/>
        <end position="409"/>
    </location>
</feature>
<dbReference type="OrthoDB" id="5510953at2"/>
<dbReference type="PANTHER" id="PTHR45632:SF3">
    <property type="entry name" value="KELCH-LIKE PROTEIN 32"/>
    <property type="match status" value="1"/>
</dbReference>
<evidence type="ECO:0008006" key="7">
    <source>
        <dbReference type="Google" id="ProtNLM"/>
    </source>
</evidence>
<dbReference type="InterPro" id="IPR006652">
    <property type="entry name" value="Kelch_1"/>
</dbReference>
<dbReference type="STRING" id="1192034.CAP_0999"/>
<keyword evidence="6" id="KW-1185">Reference proteome</keyword>
<keyword evidence="1" id="KW-0880">Kelch repeat</keyword>
<evidence type="ECO:0000313" key="6">
    <source>
        <dbReference type="Proteomes" id="UP000019678"/>
    </source>
</evidence>
<reference evidence="5 6" key="1">
    <citation type="submission" date="2013-05" db="EMBL/GenBank/DDBJ databases">
        <title>Genome assembly of Chondromyces apiculatus DSM 436.</title>
        <authorList>
            <person name="Sharma G."/>
            <person name="Khatri I."/>
            <person name="Kaur C."/>
            <person name="Mayilraj S."/>
            <person name="Subramanian S."/>
        </authorList>
    </citation>
    <scope>NUCLEOTIDE SEQUENCE [LARGE SCALE GENOMIC DNA]</scope>
    <source>
        <strain evidence="5 6">DSM 436</strain>
    </source>
</reference>
<feature type="compositionally biased region" description="Low complexity" evidence="3">
    <location>
        <begin position="392"/>
        <end position="401"/>
    </location>
</feature>
<dbReference type="Pfam" id="PF01344">
    <property type="entry name" value="Kelch_1"/>
    <property type="match status" value="2"/>
</dbReference>
<keyword evidence="4" id="KW-0732">Signal</keyword>
<evidence type="ECO:0000256" key="2">
    <source>
        <dbReference type="ARBA" id="ARBA00022737"/>
    </source>
</evidence>
<dbReference type="EMBL" id="ASRX01000119">
    <property type="protein sequence ID" value="EYF00270.1"/>
    <property type="molecule type" value="Genomic_DNA"/>
</dbReference>
<dbReference type="Gene3D" id="2.130.10.80">
    <property type="entry name" value="Galactose oxidase/kelch, beta-propeller"/>
    <property type="match status" value="1"/>
</dbReference>
<dbReference type="SUPFAM" id="SSF117281">
    <property type="entry name" value="Kelch motif"/>
    <property type="match status" value="2"/>
</dbReference>
<feature type="signal peptide" evidence="4">
    <location>
        <begin position="1"/>
        <end position="25"/>
    </location>
</feature>
<keyword evidence="2" id="KW-0677">Repeat</keyword>
<proteinExistence type="predicted"/>
<dbReference type="SMART" id="SM00612">
    <property type="entry name" value="Kelch"/>
    <property type="match status" value="5"/>
</dbReference>
<dbReference type="RefSeq" id="WP_052376872.1">
    <property type="nucleotide sequence ID" value="NZ_ASRX01000119.1"/>
</dbReference>
<dbReference type="Gene3D" id="2.120.10.80">
    <property type="entry name" value="Kelch-type beta propeller"/>
    <property type="match status" value="1"/>
</dbReference>
<dbReference type="eggNOG" id="COG3055">
    <property type="taxonomic scope" value="Bacteria"/>
</dbReference>
<sequence length="458" mass="46492">MRFPDFLMRLLPACAGLLVSLPAAAQSWVQSSLNVPRLNQSAALLPGGDVLLVGGDFDYGTGKAVERYSAATGTWSIVGDTLQDHVSSTHAFSLPGGQVLVGSMEAPFEIYDPVSETSISLSPAGQFFSDTATTRLSDGDLLFVGGGMSTFDWGDTQRFDVATNTLQVVAFLSTPRRSHTATLLVDGRVLVVGGLHSLSEVGPTEVLASVEIYDPVADTWSAGAPLPGARVNHRASRLPDGRVLVTGGQDATLALLDSTVLYDPATDTWSAGPTLPSARAYHEVVSLPSGRVVLVGGDGALTSALAYDPATHAFVALPSLSGERIFHDVTYIPGEGVLVTGGDSEIAELYPLGATGEGEACVITDECASGTCEEGLCTDDSGPVGAGGAGPGATSTSVSTGVGAGGAGGGGPGGPGGGCSLDFLDFSGSPGGAAMLLMAPGLFAFRRRRSVSGGRAKR</sequence>
<accession>A0A017SUI0</accession>
<protein>
    <recommendedName>
        <fullName evidence="7">Kelch domain protein</fullName>
    </recommendedName>
</protein>
<feature type="chain" id="PRO_5001499645" description="Kelch domain protein" evidence="4">
    <location>
        <begin position="26"/>
        <end position="458"/>
    </location>
</feature>
<name>A0A017SUI0_9BACT</name>
<evidence type="ECO:0000256" key="4">
    <source>
        <dbReference type="SAM" id="SignalP"/>
    </source>
</evidence>
<dbReference type="PANTHER" id="PTHR45632">
    <property type="entry name" value="LD33804P"/>
    <property type="match status" value="1"/>
</dbReference>
<dbReference type="InterPro" id="IPR037293">
    <property type="entry name" value="Gal_Oxidase_central_sf"/>
</dbReference>
<evidence type="ECO:0000256" key="1">
    <source>
        <dbReference type="ARBA" id="ARBA00022441"/>
    </source>
</evidence>
<dbReference type="InterPro" id="IPR015915">
    <property type="entry name" value="Kelch-typ_b-propeller"/>
</dbReference>
<gene>
    <name evidence="5" type="ORF">CAP_0999</name>
</gene>
<evidence type="ECO:0000313" key="5">
    <source>
        <dbReference type="EMBL" id="EYF00270.1"/>
    </source>
</evidence>
<dbReference type="AlphaFoldDB" id="A0A017SUI0"/>
<dbReference type="Proteomes" id="UP000019678">
    <property type="component" value="Unassembled WGS sequence"/>
</dbReference>
<organism evidence="5 6">
    <name type="scientific">Chondromyces apiculatus DSM 436</name>
    <dbReference type="NCBI Taxonomy" id="1192034"/>
    <lineage>
        <taxon>Bacteria</taxon>
        <taxon>Pseudomonadati</taxon>
        <taxon>Myxococcota</taxon>
        <taxon>Polyangia</taxon>
        <taxon>Polyangiales</taxon>
        <taxon>Polyangiaceae</taxon>
        <taxon>Chondromyces</taxon>
    </lineage>
</organism>